<evidence type="ECO:0000256" key="5">
    <source>
        <dbReference type="ARBA" id="ARBA00029596"/>
    </source>
</evidence>
<feature type="binding site" evidence="7">
    <location>
        <position position="128"/>
    </location>
    <ligand>
        <name>Mg(2+)</name>
        <dbReference type="ChEBI" id="CHEBI:18420"/>
    </ligand>
</feature>
<organism evidence="8 9">
    <name type="scientific">Pseudomonas fluorescens HK44</name>
    <dbReference type="NCBI Taxonomy" id="1042209"/>
    <lineage>
        <taxon>Bacteria</taxon>
        <taxon>Pseudomonadati</taxon>
        <taxon>Pseudomonadota</taxon>
        <taxon>Gammaproteobacteria</taxon>
        <taxon>Pseudomonadales</taxon>
        <taxon>Pseudomonadaceae</taxon>
        <taxon>Pseudomonas</taxon>
    </lineage>
</organism>
<dbReference type="GO" id="GO:0046872">
    <property type="term" value="F:metal ion binding"/>
    <property type="evidence" value="ECO:0007669"/>
    <property type="project" value="UniProtKB-KW"/>
</dbReference>
<accession>A0A010RT04</accession>
<dbReference type="AlphaFoldDB" id="A0A010RT04"/>
<comment type="cofactor">
    <cofactor evidence="7">
        <name>Mg(2+)</name>
        <dbReference type="ChEBI" id="CHEBI:18420"/>
    </cofactor>
</comment>
<evidence type="ECO:0000256" key="3">
    <source>
        <dbReference type="ARBA" id="ARBA00022723"/>
    </source>
</evidence>
<keyword evidence="8" id="KW-0489">Methyltransferase</keyword>
<keyword evidence="7" id="KW-0460">Magnesium</keyword>
<evidence type="ECO:0000313" key="9">
    <source>
        <dbReference type="Proteomes" id="UP000022611"/>
    </source>
</evidence>
<dbReference type="Pfam" id="PF03737">
    <property type="entry name" value="RraA-like"/>
    <property type="match status" value="1"/>
</dbReference>
<evidence type="ECO:0000256" key="1">
    <source>
        <dbReference type="ARBA" id="ARBA00001968"/>
    </source>
</evidence>
<evidence type="ECO:0000256" key="7">
    <source>
        <dbReference type="PIRSR" id="PIRSR605493-1"/>
    </source>
</evidence>
<dbReference type="PANTHER" id="PTHR33254:SF4">
    <property type="entry name" value="4-HYDROXY-4-METHYL-2-OXOGLUTARATE ALDOLASE 3-RELATED"/>
    <property type="match status" value="1"/>
</dbReference>
<feature type="binding site" evidence="7">
    <location>
        <begin position="105"/>
        <end position="108"/>
    </location>
    <ligand>
        <name>substrate</name>
    </ligand>
</feature>
<keyword evidence="4" id="KW-0456">Lyase</keyword>
<dbReference type="RefSeq" id="WP_019694022.1">
    <property type="nucleotide sequence ID" value="NZ_AFOY02000019.1"/>
</dbReference>
<dbReference type="eggNOG" id="COG0684">
    <property type="taxonomic scope" value="Bacteria"/>
</dbReference>
<dbReference type="Gene3D" id="3.50.30.40">
    <property type="entry name" value="Ribonuclease E inhibitor RraA/RraA-like"/>
    <property type="match status" value="1"/>
</dbReference>
<dbReference type="InterPro" id="IPR036704">
    <property type="entry name" value="RraA/RraA-like_sf"/>
</dbReference>
<dbReference type="OrthoDB" id="8717144at2"/>
<dbReference type="NCBIfam" id="NF004850">
    <property type="entry name" value="PRK06201.1"/>
    <property type="match status" value="1"/>
</dbReference>
<feature type="binding site" evidence="7">
    <location>
        <position position="127"/>
    </location>
    <ligand>
        <name>substrate</name>
    </ligand>
</feature>
<evidence type="ECO:0000313" key="8">
    <source>
        <dbReference type="EMBL" id="EXF92089.1"/>
    </source>
</evidence>
<gene>
    <name evidence="8" type="ORF">HK44_014920</name>
</gene>
<dbReference type="CDD" id="cd16841">
    <property type="entry name" value="RraA_family"/>
    <property type="match status" value="1"/>
</dbReference>
<dbReference type="InterPro" id="IPR005493">
    <property type="entry name" value="RraA/RraA-like"/>
</dbReference>
<reference evidence="8 9" key="1">
    <citation type="journal article" date="2011" name="J. Bacteriol.">
        <title>Draft genome sequence of the polycyclic aromatic hydrocarbon-degrading, genetically engineered bioluminescent bioreporter Pseudomonas fluorescens HK44.</title>
        <authorList>
            <person name="Chauhan A."/>
            <person name="Layton A.C."/>
            <person name="Williams D.E."/>
            <person name="Smartt A.E."/>
            <person name="Ripp S."/>
            <person name="Karpinets T.V."/>
            <person name="Brown S.D."/>
            <person name="Sayler G.S."/>
        </authorList>
    </citation>
    <scope>NUCLEOTIDE SEQUENCE [LARGE SCALE GENOMIC DNA]</scope>
    <source>
        <strain evidence="8 9">HK44</strain>
    </source>
</reference>
<dbReference type="PATRIC" id="fig|1042209.11.peg.5411"/>
<dbReference type="Proteomes" id="UP000022611">
    <property type="component" value="Unassembled WGS sequence"/>
</dbReference>
<dbReference type="HOGENOM" id="CLU_072626_3_2_6"/>
<name>A0A010RT04_PSEFL</name>
<proteinExistence type="predicted"/>
<evidence type="ECO:0000256" key="4">
    <source>
        <dbReference type="ARBA" id="ARBA00023239"/>
    </source>
</evidence>
<sequence>MFDVVSSSKWPTGYLINPNVEPLDPKWLKEFSKIPAAAVSDCLGRNVGGLGLKAFHGNAPMLGSALTVRVRPGDNLMILKAMQMARPGDVLVIDGSADLTRAVFGGIMRAMALKAGIVGVVINGALRDLDEWQTGELPAYAIGGVHRGPSTDGGGEINVPISCAGMLVAPGDLMIGDGDGVVAASRSELPELLVRCHDLLAREKATLAAIEAGTLDPDRFDAILRAKGCPV</sequence>
<keyword evidence="8" id="KW-0808">Transferase</keyword>
<evidence type="ECO:0000256" key="2">
    <source>
        <dbReference type="ARBA" id="ARBA00016549"/>
    </source>
</evidence>
<dbReference type="SUPFAM" id="SSF89562">
    <property type="entry name" value="RraA-like"/>
    <property type="match status" value="1"/>
</dbReference>
<comment type="caution">
    <text evidence="8">The sequence shown here is derived from an EMBL/GenBank/DDBJ whole genome shotgun (WGS) entry which is preliminary data.</text>
</comment>
<dbReference type="PANTHER" id="PTHR33254">
    <property type="entry name" value="4-HYDROXY-4-METHYL-2-OXOGLUTARATE ALDOLASE 3-RELATED"/>
    <property type="match status" value="1"/>
</dbReference>
<dbReference type="GO" id="GO:0032259">
    <property type="term" value="P:methylation"/>
    <property type="evidence" value="ECO:0007669"/>
    <property type="project" value="UniProtKB-KW"/>
</dbReference>
<comment type="cofactor">
    <cofactor evidence="1">
        <name>a divalent metal cation</name>
        <dbReference type="ChEBI" id="CHEBI:60240"/>
    </cofactor>
</comment>
<protein>
    <recommendedName>
        <fullName evidence="2">Putative 4-hydroxy-4-methyl-2-oxoglutarate aldolase</fullName>
    </recommendedName>
    <alternativeName>
        <fullName evidence="5">Regulator of ribonuclease activity homolog</fullName>
    </alternativeName>
    <alternativeName>
        <fullName evidence="6">RraA-like protein</fullName>
    </alternativeName>
</protein>
<keyword evidence="3 7" id="KW-0479">Metal-binding</keyword>
<evidence type="ECO:0000256" key="6">
    <source>
        <dbReference type="ARBA" id="ARBA00030169"/>
    </source>
</evidence>
<dbReference type="EMBL" id="AFOY02000019">
    <property type="protein sequence ID" value="EXF92089.1"/>
    <property type="molecule type" value="Genomic_DNA"/>
</dbReference>
<dbReference type="GO" id="GO:0008168">
    <property type="term" value="F:methyltransferase activity"/>
    <property type="evidence" value="ECO:0007669"/>
    <property type="project" value="UniProtKB-KW"/>
</dbReference>
<dbReference type="GO" id="GO:0016829">
    <property type="term" value="F:lyase activity"/>
    <property type="evidence" value="ECO:0007669"/>
    <property type="project" value="UniProtKB-KW"/>
</dbReference>